<evidence type="ECO:0000313" key="3">
    <source>
        <dbReference type="Proteomes" id="UP000298714"/>
    </source>
</evidence>
<sequence length="457" mass="47428">MQLNDQSSPDLTDLGAVVDNVESIYLQPSTPAVLFLDPSDIPAITGGGPLIIGRDPNNIDVNTSIESSTAWSVVATGLSQFDVEQIAGYQGVWYLGNSFTQYEADGQTVFIEESINAFVPSFQVTTLGDEGYDGGTLADELSDGGGLSLREAIGLASNDDTTFDRITFHSDLSGGTITLDAFNDFTPELTLSGLLEIDGDIDGDGISDITIDGDGQTRIFRVQNPGDGLQTVVTLNGLDLTNGFASNDWGGAVLVDFGADATIRNSAIFGNAADDAGGGVAVDFATLTIENSQIFGNTSRDGGGVYASDSQTVILDSEISGNFGDFGGGIHATGFGDTFNSLAIVNTAIEGNNANNDGGGLYIDSFLVDAALTNVTVADNAAGTFGAASHSSRRPSTPRTLPSPITARPWAAASTSTEMREIRHSARRRSPGTSPKTSAAVSMPPMRTATRCSTIPS</sequence>
<organism evidence="2 3">
    <name type="scientific">Hankyongella ginsenosidimutans</name>
    <dbReference type="NCBI Taxonomy" id="1763828"/>
    <lineage>
        <taxon>Bacteria</taxon>
        <taxon>Pseudomonadati</taxon>
        <taxon>Pseudomonadota</taxon>
        <taxon>Alphaproteobacteria</taxon>
        <taxon>Sphingomonadales</taxon>
        <taxon>Sphingomonadaceae</taxon>
        <taxon>Hankyongella</taxon>
    </lineage>
</organism>
<accession>A0A4D7C8G5</accession>
<dbReference type="KEGG" id="hgn:E6W36_10100"/>
<gene>
    <name evidence="2" type="ORF">E6W36_10100</name>
</gene>
<evidence type="ECO:0008006" key="4">
    <source>
        <dbReference type="Google" id="ProtNLM"/>
    </source>
</evidence>
<feature type="compositionally biased region" description="Polar residues" evidence="1">
    <location>
        <begin position="431"/>
        <end position="440"/>
    </location>
</feature>
<dbReference type="AlphaFoldDB" id="A0A4D7C8G5"/>
<dbReference type="InterPro" id="IPR011050">
    <property type="entry name" value="Pectin_lyase_fold/virulence"/>
</dbReference>
<protein>
    <recommendedName>
        <fullName evidence="4">Right-handed parallel beta-helix repeat-containing protein</fullName>
    </recommendedName>
</protein>
<dbReference type="SUPFAM" id="SSF51126">
    <property type="entry name" value="Pectin lyase-like"/>
    <property type="match status" value="1"/>
</dbReference>
<dbReference type="PANTHER" id="PTHR11319:SF35">
    <property type="entry name" value="OUTER MEMBRANE PROTEIN PMPC-RELATED"/>
    <property type="match status" value="1"/>
</dbReference>
<dbReference type="Proteomes" id="UP000298714">
    <property type="component" value="Chromosome"/>
</dbReference>
<dbReference type="RefSeq" id="WP_222872584.1">
    <property type="nucleotide sequence ID" value="NZ_CP039704.1"/>
</dbReference>
<feature type="compositionally biased region" description="Low complexity" evidence="1">
    <location>
        <begin position="394"/>
        <end position="406"/>
    </location>
</feature>
<name>A0A4D7C8G5_9SPHN</name>
<dbReference type="PANTHER" id="PTHR11319">
    <property type="entry name" value="G PROTEIN-COUPLED RECEPTOR-RELATED"/>
    <property type="match status" value="1"/>
</dbReference>
<evidence type="ECO:0000313" key="2">
    <source>
        <dbReference type="EMBL" id="QCI79758.1"/>
    </source>
</evidence>
<reference evidence="3" key="1">
    <citation type="submission" date="2019-04" db="EMBL/GenBank/DDBJ databases">
        <title>Complete genome sequence of Sphingomonas sp. W1-2-3.</title>
        <authorList>
            <person name="Im W.T."/>
        </authorList>
    </citation>
    <scope>NUCLEOTIDE SEQUENCE [LARGE SCALE GENOMIC DNA]</scope>
    <source>
        <strain evidence="3">W1-2-3</strain>
    </source>
</reference>
<dbReference type="EMBL" id="CP039704">
    <property type="protein sequence ID" value="QCI79758.1"/>
    <property type="molecule type" value="Genomic_DNA"/>
</dbReference>
<proteinExistence type="predicted"/>
<keyword evidence="3" id="KW-1185">Reference proteome</keyword>
<evidence type="ECO:0000256" key="1">
    <source>
        <dbReference type="SAM" id="MobiDB-lite"/>
    </source>
</evidence>
<feature type="region of interest" description="Disordered" evidence="1">
    <location>
        <begin position="385"/>
        <end position="457"/>
    </location>
</feature>